<dbReference type="GO" id="GO:1902201">
    <property type="term" value="P:negative regulation of bacterial-type flagellum-dependent cell motility"/>
    <property type="evidence" value="ECO:0007669"/>
    <property type="project" value="TreeGrafter"/>
</dbReference>
<dbReference type="SUPFAM" id="SSF55785">
    <property type="entry name" value="PYP-like sensor domain (PAS domain)"/>
    <property type="match status" value="1"/>
</dbReference>
<dbReference type="InterPro" id="IPR050469">
    <property type="entry name" value="Diguanylate_Cyclase"/>
</dbReference>
<dbReference type="InterPro" id="IPR035965">
    <property type="entry name" value="PAS-like_dom_sf"/>
</dbReference>
<dbReference type="AlphaFoldDB" id="A0A6M8ENB1"/>
<keyword evidence="8" id="KW-0902">Two-component regulatory system</keyword>
<dbReference type="GO" id="GO:0052621">
    <property type="term" value="F:diguanylate cyclase activity"/>
    <property type="evidence" value="ECO:0007669"/>
    <property type="project" value="UniProtKB-EC"/>
</dbReference>
<dbReference type="PANTHER" id="PTHR45138">
    <property type="entry name" value="REGULATORY COMPONENTS OF SENSORY TRANSDUCTION SYSTEM"/>
    <property type="match status" value="1"/>
</dbReference>
<protein>
    <recommendedName>
        <fullName evidence="2">diguanylate cyclase</fullName>
        <ecNumber evidence="2">2.7.7.65</ecNumber>
    </recommendedName>
</protein>
<dbReference type="Gene3D" id="3.30.70.270">
    <property type="match status" value="1"/>
</dbReference>
<keyword evidence="15" id="KW-1185">Reference proteome</keyword>
<dbReference type="InterPro" id="IPR043128">
    <property type="entry name" value="Rev_trsase/Diguanyl_cyclase"/>
</dbReference>
<evidence type="ECO:0000259" key="13">
    <source>
        <dbReference type="PROSITE" id="PS50887"/>
    </source>
</evidence>
<evidence type="ECO:0000256" key="8">
    <source>
        <dbReference type="ARBA" id="ARBA00023012"/>
    </source>
</evidence>
<dbReference type="KEGG" id="paco:AACT_2996"/>
<dbReference type="NCBIfam" id="TIGR00229">
    <property type="entry name" value="sensory_box"/>
    <property type="match status" value="1"/>
</dbReference>
<dbReference type="InterPro" id="IPR000160">
    <property type="entry name" value="GGDEF_dom"/>
</dbReference>
<dbReference type="GO" id="GO:0016301">
    <property type="term" value="F:kinase activity"/>
    <property type="evidence" value="ECO:0007669"/>
    <property type="project" value="UniProtKB-KW"/>
</dbReference>
<evidence type="ECO:0000256" key="4">
    <source>
        <dbReference type="ARBA" id="ARBA00022679"/>
    </source>
</evidence>
<dbReference type="PROSITE" id="PS50113">
    <property type="entry name" value="PAC"/>
    <property type="match status" value="1"/>
</dbReference>
<dbReference type="InterPro" id="IPR048760">
    <property type="entry name" value="VP0354-like_sensor_dom"/>
</dbReference>
<dbReference type="InterPro" id="IPR001610">
    <property type="entry name" value="PAC"/>
</dbReference>
<accession>A0A6M8ENB1</accession>
<dbReference type="Gene3D" id="3.30.450.20">
    <property type="entry name" value="PAS domain"/>
    <property type="match status" value="2"/>
</dbReference>
<keyword evidence="4" id="KW-0808">Transferase</keyword>
<sequence length="645" mass="75911">MSQINKLLSFFLPRPLLTKILFLIVFIIYGALISGISYHTSNYYKDKETKTKLIQRQESTFENKLYSLELKINSLKNDLIALKENKTFKKYLELETNKEVFELFSLMINSDKDIYQLRFLDSNGNEKIRFERDNISSPVIKIEDKDLQNKASRYYFNEIKNIKKDTIWFSRVDLNEEYGKIEKPFIPTLRMGVPIYYNEVFKGVLIMNVFFENTINNLVNSPFFNISIYNKDGEFIYNKMKIDSKIVDNSWSMSIKRDFNFFKYLEYIENKFSNEDINSCFLSFSLDTVIPNDDKLTIFYEPNENELIKIIENERNYILIVSMIVLGLSIFLAFILSIIPNLLNDKLHKLKDTLEKKIRVIDEYVNLCVTDKNGVIIDVSKSYCNLTGYTRAELIGKRHNILRYEKTENRVYKELWETINNKKIWEGELTNVKKDGEIFNTKILITPELDENQNIVNFIAYSQDISYQKKIELISVTDELTKLYNKREFNNIFTRSVENAKRFNNPYTMLMIDIDFFKQYNDSYGHLKGDYALESVAKAMKKCCTRSTDISFRLGGEEFGLIFIASNQKEALVFAKKIQDEIHNLKIEHKSSKVSSYLTVSIGLFFSENIRDFSKDDIYQRCDDALYFAKKAGRNNIYSIDTLSF</sequence>
<dbReference type="GO" id="GO:0000160">
    <property type="term" value="P:phosphorelay signal transduction system"/>
    <property type="evidence" value="ECO:0007669"/>
    <property type="project" value="UniProtKB-KW"/>
</dbReference>
<dbReference type="CDD" id="cd01949">
    <property type="entry name" value="GGDEF"/>
    <property type="match status" value="1"/>
</dbReference>
<comment type="subcellular location">
    <subcellularLocation>
        <location evidence="1">Membrane</location>
    </subcellularLocation>
</comment>
<evidence type="ECO:0000259" key="12">
    <source>
        <dbReference type="PROSITE" id="PS50113"/>
    </source>
</evidence>
<evidence type="ECO:0000313" key="15">
    <source>
        <dbReference type="Proteomes" id="UP000503483"/>
    </source>
</evidence>
<feature type="domain" description="PAS" evidence="11">
    <location>
        <begin position="369"/>
        <end position="422"/>
    </location>
</feature>
<evidence type="ECO:0000313" key="14">
    <source>
        <dbReference type="EMBL" id="QKE30048.1"/>
    </source>
</evidence>
<keyword evidence="3" id="KW-0597">Phosphoprotein</keyword>
<gene>
    <name evidence="14" type="ORF">AACT_2996</name>
</gene>
<feature type="domain" description="PAC" evidence="12">
    <location>
        <begin position="425"/>
        <end position="477"/>
    </location>
</feature>
<dbReference type="InterPro" id="IPR029787">
    <property type="entry name" value="Nucleotide_cyclase"/>
</dbReference>
<keyword evidence="10" id="KW-0812">Transmembrane</keyword>
<dbReference type="Proteomes" id="UP000503483">
    <property type="component" value="Chromosome"/>
</dbReference>
<dbReference type="PROSITE" id="PS50112">
    <property type="entry name" value="PAS"/>
    <property type="match status" value="1"/>
</dbReference>
<dbReference type="InterPro" id="IPR000700">
    <property type="entry name" value="PAS-assoc_C"/>
</dbReference>
<dbReference type="FunFam" id="3.30.70.270:FF:000001">
    <property type="entry name" value="Diguanylate cyclase domain protein"/>
    <property type="match status" value="1"/>
</dbReference>
<dbReference type="Pfam" id="PF00990">
    <property type="entry name" value="GGDEF"/>
    <property type="match status" value="1"/>
</dbReference>
<feature type="transmembrane region" description="Helical" evidence="10">
    <location>
        <begin position="317"/>
        <end position="339"/>
    </location>
</feature>
<dbReference type="PANTHER" id="PTHR45138:SF9">
    <property type="entry name" value="DIGUANYLATE CYCLASE DGCM-RELATED"/>
    <property type="match status" value="1"/>
</dbReference>
<keyword evidence="6" id="KW-0418">Kinase</keyword>
<evidence type="ECO:0000256" key="3">
    <source>
        <dbReference type="ARBA" id="ARBA00022553"/>
    </source>
</evidence>
<dbReference type="NCBIfam" id="TIGR00254">
    <property type="entry name" value="GGDEF"/>
    <property type="match status" value="1"/>
</dbReference>
<dbReference type="CDD" id="cd00130">
    <property type="entry name" value="PAS"/>
    <property type="match status" value="1"/>
</dbReference>
<dbReference type="Pfam" id="PF13426">
    <property type="entry name" value="PAS_9"/>
    <property type="match status" value="1"/>
</dbReference>
<evidence type="ECO:0000256" key="2">
    <source>
        <dbReference type="ARBA" id="ARBA00012528"/>
    </source>
</evidence>
<evidence type="ECO:0000256" key="6">
    <source>
        <dbReference type="ARBA" id="ARBA00022777"/>
    </source>
</evidence>
<evidence type="ECO:0000256" key="7">
    <source>
        <dbReference type="ARBA" id="ARBA00022840"/>
    </source>
</evidence>
<comment type="catalytic activity">
    <reaction evidence="9">
        <text>2 GTP = 3',3'-c-di-GMP + 2 diphosphate</text>
        <dbReference type="Rhea" id="RHEA:24898"/>
        <dbReference type="ChEBI" id="CHEBI:33019"/>
        <dbReference type="ChEBI" id="CHEBI:37565"/>
        <dbReference type="ChEBI" id="CHEBI:58805"/>
        <dbReference type="EC" id="2.7.7.65"/>
    </reaction>
</comment>
<evidence type="ECO:0000256" key="9">
    <source>
        <dbReference type="ARBA" id="ARBA00034247"/>
    </source>
</evidence>
<dbReference type="Pfam" id="PF21623">
    <property type="entry name" value="HK_sensor_dom_bact"/>
    <property type="match status" value="1"/>
</dbReference>
<keyword evidence="10" id="KW-0472">Membrane</keyword>
<evidence type="ECO:0000256" key="5">
    <source>
        <dbReference type="ARBA" id="ARBA00022741"/>
    </source>
</evidence>
<evidence type="ECO:0000259" key="11">
    <source>
        <dbReference type="PROSITE" id="PS50112"/>
    </source>
</evidence>
<dbReference type="GO" id="GO:0005524">
    <property type="term" value="F:ATP binding"/>
    <property type="evidence" value="ECO:0007669"/>
    <property type="project" value="UniProtKB-KW"/>
</dbReference>
<dbReference type="SMART" id="SM00267">
    <property type="entry name" value="GGDEF"/>
    <property type="match status" value="1"/>
</dbReference>
<dbReference type="InterPro" id="IPR000014">
    <property type="entry name" value="PAS"/>
</dbReference>
<dbReference type="EMBL" id="CP042652">
    <property type="protein sequence ID" value="QKE30048.1"/>
    <property type="molecule type" value="Genomic_DNA"/>
</dbReference>
<proteinExistence type="predicted"/>
<feature type="domain" description="GGDEF" evidence="13">
    <location>
        <begin position="505"/>
        <end position="642"/>
    </location>
</feature>
<organism evidence="14 15">
    <name type="scientific">Arcobacter acticola</name>
    <dbReference type="NCBI Taxonomy" id="1849015"/>
    <lineage>
        <taxon>Bacteria</taxon>
        <taxon>Pseudomonadati</taxon>
        <taxon>Campylobacterota</taxon>
        <taxon>Epsilonproteobacteria</taxon>
        <taxon>Campylobacterales</taxon>
        <taxon>Arcobacteraceae</taxon>
        <taxon>Arcobacter</taxon>
    </lineage>
</organism>
<dbReference type="GO" id="GO:0043709">
    <property type="term" value="P:cell adhesion involved in single-species biofilm formation"/>
    <property type="evidence" value="ECO:0007669"/>
    <property type="project" value="TreeGrafter"/>
</dbReference>
<evidence type="ECO:0000256" key="1">
    <source>
        <dbReference type="ARBA" id="ARBA00004370"/>
    </source>
</evidence>
<dbReference type="SUPFAM" id="SSF55073">
    <property type="entry name" value="Nucleotide cyclase"/>
    <property type="match status" value="1"/>
</dbReference>
<dbReference type="GO" id="GO:0005886">
    <property type="term" value="C:plasma membrane"/>
    <property type="evidence" value="ECO:0007669"/>
    <property type="project" value="TreeGrafter"/>
</dbReference>
<dbReference type="SMART" id="SM00086">
    <property type="entry name" value="PAC"/>
    <property type="match status" value="1"/>
</dbReference>
<dbReference type="InterPro" id="IPR029151">
    <property type="entry name" value="Sensor-like_sf"/>
</dbReference>
<dbReference type="SUPFAM" id="SSF103190">
    <property type="entry name" value="Sensory domain-like"/>
    <property type="match status" value="1"/>
</dbReference>
<evidence type="ECO:0000256" key="10">
    <source>
        <dbReference type="SAM" id="Phobius"/>
    </source>
</evidence>
<keyword evidence="10" id="KW-1133">Transmembrane helix</keyword>
<name>A0A6M8ENB1_9BACT</name>
<keyword evidence="7" id="KW-0067">ATP-binding</keyword>
<dbReference type="EC" id="2.7.7.65" evidence="2"/>
<feature type="transmembrane region" description="Helical" evidence="10">
    <location>
        <begin position="20"/>
        <end position="38"/>
    </location>
</feature>
<dbReference type="PROSITE" id="PS50887">
    <property type="entry name" value="GGDEF"/>
    <property type="match status" value="1"/>
</dbReference>
<reference evidence="14 15" key="1">
    <citation type="submission" date="2019-08" db="EMBL/GenBank/DDBJ databases">
        <title>Complete genome sequence of Arcobacter acticola.</title>
        <authorList>
            <person name="Miller W."/>
        </authorList>
    </citation>
    <scope>NUCLEOTIDE SEQUENCE [LARGE SCALE GENOMIC DNA]</scope>
    <source>
        <strain evidence="14 15">KCTC 52212</strain>
    </source>
</reference>
<keyword evidence="5" id="KW-0547">Nucleotide-binding</keyword>